<feature type="compositionally biased region" description="Polar residues" evidence="1">
    <location>
        <begin position="452"/>
        <end position="464"/>
    </location>
</feature>
<feature type="region of interest" description="Disordered" evidence="1">
    <location>
        <begin position="444"/>
        <end position="513"/>
    </location>
</feature>
<evidence type="ECO:0000313" key="3">
    <source>
        <dbReference type="Proteomes" id="UP000827133"/>
    </source>
</evidence>
<feature type="compositionally biased region" description="Polar residues" evidence="1">
    <location>
        <begin position="224"/>
        <end position="242"/>
    </location>
</feature>
<dbReference type="Proteomes" id="UP000827133">
    <property type="component" value="Unassembled WGS sequence"/>
</dbReference>
<feature type="region of interest" description="Disordered" evidence="1">
    <location>
        <begin position="1593"/>
        <end position="1613"/>
    </location>
</feature>
<evidence type="ECO:0000313" key="2">
    <source>
        <dbReference type="EMBL" id="KAG9504118.1"/>
    </source>
</evidence>
<feature type="compositionally biased region" description="Low complexity" evidence="1">
    <location>
        <begin position="195"/>
        <end position="211"/>
    </location>
</feature>
<feature type="compositionally biased region" description="Basic and acidic residues" evidence="1">
    <location>
        <begin position="1090"/>
        <end position="1101"/>
    </location>
</feature>
<feature type="region of interest" description="Disordered" evidence="1">
    <location>
        <begin position="1465"/>
        <end position="1486"/>
    </location>
</feature>
<sequence length="1836" mass="201600">MPGCQIMVTFASTFDQFARVSIQQSLLWIFSTHSLASLTEIGVMQGFIVLRLILGGVFTSAPLMLSIQPMSIVVRTTVPSVGLLILIADVNDFDASRDFNTRQMTSADIRRSRSYDEIARTSAADFTGVSKPWPVPAEPKRELPLITMPAAGQANIGMGGVPVLGQLFPLPRTQALLGSTKPESSRQTLHQANLSTSSSGSSSDSRTSASSQENWADTVKLAESQHSSLSSENTAFATTSAFLSPGTDEVRRRSPRQSPRQLPSPALSIFPRTAPTTLQARTPTKAGGEAIVNFSLPVDARVPRPYQPMRNQPPKSAPLAVIPRSNANEILAKREDSAKTLSVVHRPRPIPRKSNIDRALFPAEGSPNLQHHKRSLSCGSVRFKQLHDTPAEINYDLSRLNEFANVLHANIPTPTESDRITRRRSQSMVELPILPADVELKPNRNEAKPQIDKSNTLTAPTKTPASPILGETSIQFPKNPRPTTAQFDNEPVSATSSSWRDPHGKGYGRRSSPILPVEDLSALTPSTVRDEDFALDADIRSPAMQVQVQRALTVTVTAKHQQQSGLRVAEALSASSDESSREPLPLTVRKLSAEANVGSESELRRAEDSHLTAKQHFWPSQVGETRPATFSDRGYTTKPRRSLPPAPLVFRRIDSFYAEPSPVESDLSEEDVGILPDRTHFGSPGSSYQIAENDRLALLTNLELELNEQEHQWQTIRHTMHVRDSLSTVGTSPSRDSRYGYGSARLSKLAQQRGQLDADYDILALFPQADLKSRTKLAASSTYPRFTNSLATPTPPDTDEESEYAEDHEDFIGHAQISPAKTAMVLWRPIASVQAATNTSTAPSLWTPAPRPLGEIAPVEIPGRSIRGPVRKDMRSLMIESSRLWEKPESKTEVSSEGLWQPVSQAVAQVVGVKVQQSKPPRNPPRRIKRVTMLPDILESPKPLPDRRGTLGIFQFPWGDRSDCATITPMFMPGMTYHQPVVDGGMQTQMQHSGSVFDMEDYEQDDGEYYDSSETYDSDDEDCFELAQPVPQPTDTYFHGAPPEKISTSHEDELKPRSIDERGTDSELLKHCETSEAAYAKDVQMQMHNSGRDDKTNDRTSLRTQTQVKYDEDGDADSESESPQAGDYSAKAGTEVGAPPTSTTTMAMTMTDMDLREHASEKNRIRVRQQPQFGGRVASISMPVPLMARCLLMGVGRNEQDWAGAPITDGNGTHATSKSILDPCTYRESKSRGAPGAGHPHQQQQATLLFRFLEDSISKPADLELDCDSPTPQPLSPLVIYKSESPTRRRQILVINLLYPPSIPTQSSLQQTITNYPNISMALWTPSIPVSRPNKGLPQPDDSTWNSYIPTGEAARLLPAKADMPSIKSNTLWTAPVKKAPVNNFGLWGTTQPLPGMWTRSPVNTKISYGLPQPDAETWATYLIVEDDATRVKPREAEPLPVDSTSLWTPAMPVISEVVSEDGLWSGSSSAPSVTGSEPSTPSEASTVNFGLWEPLPATTSVDDEEPTGLFSLSHRRTDYRTTKLAPAAQGMERSPRRALEAFPDFGYTHLWNMAPLWDSKANAAAVQLQREIDSLVLEGLFSLNHRRNNFRTTSESPAALETRPKQRISQQSLPKLDTDSLWSVRSSSQDVTEINWLAVSTVRPRTASVVSFTDSESAVSDVPALTRASSIKSEMSRPAATPAEWLAALDEAIRLGSGKALELDTEDPCAPDSDNYQLWSKPGADFGEPVIASDELWKPSNARFLELTPTLSEFDKQHIASGTSQRGRLQKARPPMPLYPGSSSSAFLPGASETPRDFSAQGLWVRAQSPAPGARDDGSWIDKSLRKGLSFVQLW</sequence>
<organism evidence="2 3">
    <name type="scientific">Fusarium musae</name>
    <dbReference type="NCBI Taxonomy" id="1042133"/>
    <lineage>
        <taxon>Eukaryota</taxon>
        <taxon>Fungi</taxon>
        <taxon>Dikarya</taxon>
        <taxon>Ascomycota</taxon>
        <taxon>Pezizomycotina</taxon>
        <taxon>Sordariomycetes</taxon>
        <taxon>Hypocreomycetidae</taxon>
        <taxon>Hypocreales</taxon>
        <taxon>Nectriaceae</taxon>
        <taxon>Fusarium</taxon>
    </lineage>
</organism>
<gene>
    <name evidence="2" type="ORF">J7337_004082</name>
</gene>
<feature type="region of interest" description="Disordered" evidence="1">
    <location>
        <begin position="1031"/>
        <end position="1066"/>
    </location>
</feature>
<feature type="region of interest" description="Disordered" evidence="1">
    <location>
        <begin position="787"/>
        <end position="806"/>
    </location>
</feature>
<protein>
    <submittedName>
        <fullName evidence="2">Uncharacterized protein</fullName>
    </submittedName>
</protein>
<dbReference type="KEGG" id="fmu:J7337_004082"/>
<name>A0A9P8DLI8_9HYPO</name>
<feature type="compositionally biased region" description="Basic and acidic residues" evidence="1">
    <location>
        <begin position="1047"/>
        <end position="1066"/>
    </location>
</feature>
<dbReference type="GeneID" id="68311939"/>
<feature type="compositionally biased region" description="Acidic residues" evidence="1">
    <location>
        <begin position="797"/>
        <end position="806"/>
    </location>
</feature>
<proteinExistence type="predicted"/>
<feature type="compositionally biased region" description="Polar residues" evidence="1">
    <location>
        <begin position="181"/>
        <end position="194"/>
    </location>
</feature>
<feature type="compositionally biased region" description="Low complexity" evidence="1">
    <location>
        <begin position="256"/>
        <end position="265"/>
    </location>
</feature>
<accession>A0A9P8DLI8</accession>
<dbReference type="RefSeq" id="XP_044683118.1">
    <property type="nucleotide sequence ID" value="XM_044821785.1"/>
</dbReference>
<reference evidence="2" key="1">
    <citation type="journal article" date="2021" name="Mol. Plant Microbe Interact.">
        <title>Telomere to telomere genome assembly of Fusarium musae F31, causal agent of crown rot disease of banana.</title>
        <authorList>
            <person name="Degradi L."/>
            <person name="Tava V."/>
            <person name="Kunova A."/>
            <person name="Cortesi P."/>
            <person name="Saracchi M."/>
            <person name="Pasquali M."/>
        </authorList>
    </citation>
    <scope>NUCLEOTIDE SEQUENCE</scope>
    <source>
        <strain evidence="2">F31</strain>
    </source>
</reference>
<dbReference type="EMBL" id="JAHBCI010000003">
    <property type="protein sequence ID" value="KAG9504118.1"/>
    <property type="molecule type" value="Genomic_DNA"/>
</dbReference>
<evidence type="ECO:0000256" key="1">
    <source>
        <dbReference type="SAM" id="MobiDB-lite"/>
    </source>
</evidence>
<feature type="compositionally biased region" description="Polar residues" evidence="1">
    <location>
        <begin position="472"/>
        <end position="499"/>
    </location>
</feature>
<comment type="caution">
    <text evidence="2">The sequence shown here is derived from an EMBL/GenBank/DDBJ whole genome shotgun (WGS) entry which is preliminary data.</text>
</comment>
<feature type="region of interest" description="Disordered" evidence="1">
    <location>
        <begin position="1088"/>
        <end position="1144"/>
    </location>
</feature>
<keyword evidence="3" id="KW-1185">Reference proteome</keyword>
<feature type="region of interest" description="Disordered" evidence="1">
    <location>
        <begin position="179"/>
        <end position="275"/>
    </location>
</feature>
<feature type="compositionally biased region" description="Low complexity" evidence="1">
    <location>
        <begin position="1466"/>
        <end position="1480"/>
    </location>
</feature>